<dbReference type="InterPro" id="IPR007421">
    <property type="entry name" value="Schlafen_AlbA_2_dom"/>
</dbReference>
<dbReference type="AlphaFoldDB" id="L1MCD7"/>
<protein>
    <submittedName>
        <fullName evidence="2">Divergent AAA domain protein</fullName>
    </submittedName>
</protein>
<evidence type="ECO:0000313" key="2">
    <source>
        <dbReference type="EMBL" id="EKX88903.1"/>
    </source>
</evidence>
<dbReference type="PANTHER" id="PTHR30595">
    <property type="entry name" value="GLPR-RELATED TRANSCRIPTIONAL REPRESSOR"/>
    <property type="match status" value="1"/>
</dbReference>
<dbReference type="InterPro" id="IPR038461">
    <property type="entry name" value="Schlafen_AlbA_2_dom_sf"/>
</dbReference>
<dbReference type="PATRIC" id="fig|1035195.3.peg.1907"/>
<dbReference type="PANTHER" id="PTHR30595:SF6">
    <property type="entry name" value="SCHLAFEN ALBA-2 DOMAIN-CONTAINING PROTEIN"/>
    <property type="match status" value="1"/>
</dbReference>
<dbReference type="Proteomes" id="UP000010445">
    <property type="component" value="Unassembled WGS sequence"/>
</dbReference>
<dbReference type="Gene3D" id="1.10.10.10">
    <property type="entry name" value="Winged helix-like DNA-binding domain superfamily/Winged helix DNA-binding domain"/>
    <property type="match status" value="1"/>
</dbReference>
<dbReference type="Pfam" id="PF13749">
    <property type="entry name" value="HATPase_c_4"/>
    <property type="match status" value="1"/>
</dbReference>
<dbReference type="RefSeq" id="WP_006061553.1">
    <property type="nucleotide sequence ID" value="NZ_KB290820.1"/>
</dbReference>
<dbReference type="InterPro" id="IPR036390">
    <property type="entry name" value="WH_DNA-bd_sf"/>
</dbReference>
<sequence length="508" mass="55250">MGWSKEEVLQIIEHLRSHRGDNATVEVKKAAGGLPKNLPETLCAFANMPEGGTIILGVDEKADFELVGVPNAAEIEAGIVSQARNLVEPAPWVDTETVTIDDKSIVVCSVANVSLMHKPALYKGKAYLRQADGDYVMNDSDLRMLEVAKLGANERTHYDEAPIPGTSVADLDEDLLREFIVNSRKSSRRLARVHDDTELLRLTRIITSDGELTLAGLYALGNYPQGPEPGLQVTAAVRLPRDGSRQRTRNLTHFDGPLPVLLHDAMAWVEQNISTVRVYLDNGHMTDLAELPLNAIREIIANALVHRDLGPNTLGAGKSVQIRLLPDALIITSPGGLQGISIRQLESADITPVAVNPRLYYIARQLRTPEGYPIIEGEGGGIREAIESMDDRNLGKPIFTDNGVHFSVRLLRHGNAAMGLVPARATEPKPVTDANTETDAQLDKYGKNASVVYGVIDQHGSINLNDIADATALSKGQVRYALKALLDNGLVTMVGTQGRRDTVYKVSR</sequence>
<dbReference type="STRING" id="1035195.HMPREF9997_02129"/>
<feature type="domain" description="Schlafen AlbA-2" evidence="1">
    <location>
        <begin position="22"/>
        <end position="137"/>
    </location>
</feature>
<evidence type="ECO:0000313" key="3">
    <source>
        <dbReference type="Proteomes" id="UP000010445"/>
    </source>
</evidence>
<organism evidence="2 3">
    <name type="scientific">Corynebacterium durum F0235</name>
    <dbReference type="NCBI Taxonomy" id="1035195"/>
    <lineage>
        <taxon>Bacteria</taxon>
        <taxon>Bacillati</taxon>
        <taxon>Actinomycetota</taxon>
        <taxon>Actinomycetes</taxon>
        <taxon>Mycobacteriales</taxon>
        <taxon>Corynebacteriaceae</taxon>
        <taxon>Corynebacterium</taxon>
    </lineage>
</organism>
<dbReference type="Pfam" id="PF04326">
    <property type="entry name" value="SLFN_AlbA_2"/>
    <property type="match status" value="1"/>
</dbReference>
<proteinExistence type="predicted"/>
<dbReference type="eggNOG" id="COG2865">
    <property type="taxonomic scope" value="Bacteria"/>
</dbReference>
<dbReference type="HOGENOM" id="CLU_024970_6_0_11"/>
<dbReference type="EMBL" id="AMEM01000034">
    <property type="protein sequence ID" value="EKX88903.1"/>
    <property type="molecule type" value="Genomic_DNA"/>
</dbReference>
<dbReference type="Gene3D" id="3.30.950.30">
    <property type="entry name" value="Schlafen, AAA domain"/>
    <property type="match status" value="1"/>
</dbReference>
<dbReference type="Gene3D" id="3.30.565.60">
    <property type="match status" value="1"/>
</dbReference>
<keyword evidence="3" id="KW-1185">Reference proteome</keyword>
<dbReference type="InterPro" id="IPR038475">
    <property type="entry name" value="RecG_C_sf"/>
</dbReference>
<evidence type="ECO:0000259" key="1">
    <source>
        <dbReference type="Pfam" id="PF04326"/>
    </source>
</evidence>
<reference evidence="2 3" key="1">
    <citation type="submission" date="2012-05" db="EMBL/GenBank/DDBJ databases">
        <authorList>
            <person name="Weinstock G."/>
            <person name="Sodergren E."/>
            <person name="Lobos E.A."/>
            <person name="Fulton L."/>
            <person name="Fulton R."/>
            <person name="Courtney L."/>
            <person name="Fronick C."/>
            <person name="O'Laughlin M."/>
            <person name="Godfrey J."/>
            <person name="Wilson R.M."/>
            <person name="Miner T."/>
            <person name="Farmer C."/>
            <person name="Delehaunty K."/>
            <person name="Cordes M."/>
            <person name="Minx P."/>
            <person name="Tomlinson C."/>
            <person name="Chen J."/>
            <person name="Wollam A."/>
            <person name="Pepin K.H."/>
            <person name="Bhonagiri V."/>
            <person name="Zhang X."/>
            <person name="Suruliraj S."/>
            <person name="Warren W."/>
            <person name="Mitreva M."/>
            <person name="Mardis E.R."/>
            <person name="Wilson R.K."/>
        </authorList>
    </citation>
    <scope>NUCLEOTIDE SEQUENCE [LARGE SCALE GENOMIC DNA]</scope>
    <source>
        <strain evidence="2 3">F0235</strain>
    </source>
</reference>
<accession>L1MCD7</accession>
<name>L1MCD7_9CORY</name>
<dbReference type="SUPFAM" id="SSF46785">
    <property type="entry name" value="Winged helix' DNA-binding domain"/>
    <property type="match status" value="1"/>
</dbReference>
<dbReference type="Pfam" id="PF13412">
    <property type="entry name" value="HTH_24"/>
    <property type="match status" value="1"/>
</dbReference>
<comment type="caution">
    <text evidence="2">The sequence shown here is derived from an EMBL/GenBank/DDBJ whole genome shotgun (WGS) entry which is preliminary data.</text>
</comment>
<dbReference type="InterPro" id="IPR036388">
    <property type="entry name" value="WH-like_DNA-bd_sf"/>
</dbReference>
<gene>
    <name evidence="2" type="ORF">HMPREF9997_02129</name>
</gene>